<proteinExistence type="predicted"/>
<dbReference type="PANTHER" id="PTHR33055:SF16">
    <property type="entry name" value="TRANSPOSASE FOR INSERTION SEQUENCE ELEMENT IS1547"/>
    <property type="match status" value="1"/>
</dbReference>
<protein>
    <submittedName>
        <fullName evidence="3">IS110 family transposase</fullName>
    </submittedName>
</protein>
<evidence type="ECO:0000256" key="1">
    <source>
        <dbReference type="SAM" id="MobiDB-lite"/>
    </source>
</evidence>
<feature type="domain" description="Transposase IS110-like N-terminal" evidence="2">
    <location>
        <begin position="5"/>
        <end position="160"/>
    </location>
</feature>
<evidence type="ECO:0000259" key="2">
    <source>
        <dbReference type="Pfam" id="PF01548"/>
    </source>
</evidence>
<dbReference type="EMBL" id="JAPCID010000026">
    <property type="protein sequence ID" value="MDA0139433.1"/>
    <property type="molecule type" value="Genomic_DNA"/>
</dbReference>
<comment type="caution">
    <text evidence="3">The sequence shown here is derived from an EMBL/GenBank/DDBJ whole genome shotgun (WGS) entry which is preliminary data.</text>
</comment>
<reference evidence="3" key="1">
    <citation type="submission" date="2022-10" db="EMBL/GenBank/DDBJ databases">
        <title>The WGS of Solirubrobacter sp. CPCC 204708.</title>
        <authorList>
            <person name="Jiang Z."/>
        </authorList>
    </citation>
    <scope>NUCLEOTIDE SEQUENCE</scope>
    <source>
        <strain evidence="3">CPCC 204708</strain>
    </source>
</reference>
<gene>
    <name evidence="3" type="ORF">OJ962_18160</name>
</gene>
<sequence length="237" mass="26220">MIVLGADTHKRTHALAAVDAGSGAVRAQRSITADEPGHLQALRWARELDDERVWAIEDCRHVSGRLELALIAAGERVVRVAPQLMGQSRQAERRPGKSDQIDALAVARAVVREGIDRFPSAFLDERAMEIRLLADHRNDLIAERTRIVNRLRWHLVDLCPQLEAQVPARCVDHPVWLEKIARRLQRLPASQARVRSRVSSPPRSGNSRAKPTTSKPSCASWCAPIARACSPSSAAAR</sequence>
<dbReference type="Pfam" id="PF01548">
    <property type="entry name" value="DEDD_Tnp_IS110"/>
    <property type="match status" value="1"/>
</dbReference>
<dbReference type="RefSeq" id="WP_270006513.1">
    <property type="nucleotide sequence ID" value="NZ_JAPCID010000026.1"/>
</dbReference>
<evidence type="ECO:0000313" key="4">
    <source>
        <dbReference type="Proteomes" id="UP001147700"/>
    </source>
</evidence>
<feature type="compositionally biased region" description="Polar residues" evidence="1">
    <location>
        <begin position="205"/>
        <end position="217"/>
    </location>
</feature>
<keyword evidence="4" id="KW-1185">Reference proteome</keyword>
<organism evidence="3 4">
    <name type="scientific">Solirubrobacter deserti</name>
    <dbReference type="NCBI Taxonomy" id="2282478"/>
    <lineage>
        <taxon>Bacteria</taxon>
        <taxon>Bacillati</taxon>
        <taxon>Actinomycetota</taxon>
        <taxon>Thermoleophilia</taxon>
        <taxon>Solirubrobacterales</taxon>
        <taxon>Solirubrobacteraceae</taxon>
        <taxon>Solirubrobacter</taxon>
    </lineage>
</organism>
<dbReference type="InterPro" id="IPR047650">
    <property type="entry name" value="Transpos_IS110"/>
</dbReference>
<dbReference type="InterPro" id="IPR002525">
    <property type="entry name" value="Transp_IS110-like_N"/>
</dbReference>
<accession>A0ABT4RLI5</accession>
<evidence type="ECO:0000313" key="3">
    <source>
        <dbReference type="EMBL" id="MDA0139433.1"/>
    </source>
</evidence>
<feature type="region of interest" description="Disordered" evidence="1">
    <location>
        <begin position="191"/>
        <end position="219"/>
    </location>
</feature>
<dbReference type="PANTHER" id="PTHR33055">
    <property type="entry name" value="TRANSPOSASE FOR INSERTION SEQUENCE ELEMENT IS1111A"/>
    <property type="match status" value="1"/>
</dbReference>
<name>A0ABT4RLI5_9ACTN</name>
<dbReference type="Proteomes" id="UP001147700">
    <property type="component" value="Unassembled WGS sequence"/>
</dbReference>